<accession>A0A0L0QSA2</accession>
<dbReference type="SUPFAM" id="SSF46689">
    <property type="entry name" value="Homeodomain-like"/>
    <property type="match status" value="1"/>
</dbReference>
<evidence type="ECO:0000259" key="4">
    <source>
        <dbReference type="PROSITE" id="PS51071"/>
    </source>
</evidence>
<dbReference type="InterPro" id="IPR000281">
    <property type="entry name" value="HTH_RpiR"/>
</dbReference>
<dbReference type="AlphaFoldDB" id="A0A0L0QSA2"/>
<dbReference type="InterPro" id="IPR001347">
    <property type="entry name" value="SIS_dom"/>
</dbReference>
<proteinExistence type="predicted"/>
<evidence type="ECO:0000256" key="3">
    <source>
        <dbReference type="ARBA" id="ARBA00023163"/>
    </source>
</evidence>
<dbReference type="GO" id="GO:1901135">
    <property type="term" value="P:carbohydrate derivative metabolic process"/>
    <property type="evidence" value="ECO:0007669"/>
    <property type="project" value="InterPro"/>
</dbReference>
<gene>
    <name evidence="6" type="ORF">AFK71_07150</name>
</gene>
<dbReference type="PROSITE" id="PS51464">
    <property type="entry name" value="SIS"/>
    <property type="match status" value="1"/>
</dbReference>
<keyword evidence="7" id="KW-1185">Reference proteome</keyword>
<dbReference type="InterPro" id="IPR035472">
    <property type="entry name" value="RpiR-like_SIS"/>
</dbReference>
<evidence type="ECO:0000259" key="5">
    <source>
        <dbReference type="PROSITE" id="PS51464"/>
    </source>
</evidence>
<evidence type="ECO:0000256" key="2">
    <source>
        <dbReference type="ARBA" id="ARBA00023125"/>
    </source>
</evidence>
<dbReference type="GO" id="GO:0003700">
    <property type="term" value="F:DNA-binding transcription factor activity"/>
    <property type="evidence" value="ECO:0007669"/>
    <property type="project" value="InterPro"/>
</dbReference>
<evidence type="ECO:0000256" key="1">
    <source>
        <dbReference type="ARBA" id="ARBA00023015"/>
    </source>
</evidence>
<sequence>MNQVNQHGLARIRSNYSRLSDKEKKIADYILQQPKAIIHHTINQIADELEVAESTVFRFCQRVGFKGYQALKIALAAEVVEPVTDIHEKIQAGDDIGTVSEKVFRSNMKTLEDTLKITDQTALNDAVQALIKAERVEFFGIGGSAIVSIDAYHKFLRSGIHVYANLDAHMQLMSASQLGEKDVAVIISHSGSTKDIIDILHVLRDKQVTTIAITNFAKSSLSKHADILLYTVSEETEFRPEALSSRIAELTLIDALYTNVMLAKGESAQQALQDMRKAIALKRL</sequence>
<dbReference type="InterPro" id="IPR036388">
    <property type="entry name" value="WH-like_DNA-bd_sf"/>
</dbReference>
<keyword evidence="1" id="KW-0805">Transcription regulation</keyword>
<dbReference type="Proteomes" id="UP000036780">
    <property type="component" value="Unassembled WGS sequence"/>
</dbReference>
<dbReference type="CDD" id="cd05013">
    <property type="entry name" value="SIS_RpiR"/>
    <property type="match status" value="1"/>
</dbReference>
<keyword evidence="3" id="KW-0804">Transcription</keyword>
<dbReference type="GO" id="GO:0003677">
    <property type="term" value="F:DNA binding"/>
    <property type="evidence" value="ECO:0007669"/>
    <property type="project" value="UniProtKB-KW"/>
</dbReference>
<organism evidence="6 7">
    <name type="scientific">Virgibacillus pantothenticus</name>
    <dbReference type="NCBI Taxonomy" id="1473"/>
    <lineage>
        <taxon>Bacteria</taxon>
        <taxon>Bacillati</taxon>
        <taxon>Bacillota</taxon>
        <taxon>Bacilli</taxon>
        <taxon>Bacillales</taxon>
        <taxon>Bacillaceae</taxon>
        <taxon>Virgibacillus</taxon>
    </lineage>
</organism>
<dbReference type="PATRIC" id="fig|1473.5.peg.4453"/>
<dbReference type="Gene3D" id="1.10.10.10">
    <property type="entry name" value="Winged helix-like DNA-binding domain superfamily/Winged helix DNA-binding domain"/>
    <property type="match status" value="1"/>
</dbReference>
<feature type="domain" description="SIS" evidence="5">
    <location>
        <begin position="126"/>
        <end position="266"/>
    </location>
</feature>
<dbReference type="InterPro" id="IPR009057">
    <property type="entry name" value="Homeodomain-like_sf"/>
</dbReference>
<dbReference type="RefSeq" id="WP_050350861.1">
    <property type="nucleotide sequence ID" value="NZ_BOSN01000004.1"/>
</dbReference>
<protein>
    <submittedName>
        <fullName evidence="6">RpiR family transcriptional regulator</fullName>
    </submittedName>
</protein>
<evidence type="ECO:0000313" key="6">
    <source>
        <dbReference type="EMBL" id="KNE21432.1"/>
    </source>
</evidence>
<comment type="caution">
    <text evidence="6">The sequence shown here is derived from an EMBL/GenBank/DDBJ whole genome shotgun (WGS) entry which is preliminary data.</text>
</comment>
<dbReference type="PROSITE" id="PS51071">
    <property type="entry name" value="HTH_RPIR"/>
    <property type="match status" value="1"/>
</dbReference>
<dbReference type="Pfam" id="PF01418">
    <property type="entry name" value="HTH_6"/>
    <property type="match status" value="1"/>
</dbReference>
<dbReference type="InterPro" id="IPR046348">
    <property type="entry name" value="SIS_dom_sf"/>
</dbReference>
<dbReference type="Gene3D" id="3.40.50.10490">
    <property type="entry name" value="Glucose-6-phosphate isomerase like protein, domain 1"/>
    <property type="match status" value="1"/>
</dbReference>
<dbReference type="GeneID" id="66872819"/>
<dbReference type="SUPFAM" id="SSF53697">
    <property type="entry name" value="SIS domain"/>
    <property type="match status" value="1"/>
</dbReference>
<feature type="domain" description="HTH rpiR-type" evidence="4">
    <location>
        <begin position="6"/>
        <end position="82"/>
    </location>
</feature>
<keyword evidence="2" id="KW-0238">DNA-binding</keyword>
<dbReference type="OrthoDB" id="3684496at2"/>
<reference evidence="7" key="1">
    <citation type="submission" date="2015-07" db="EMBL/GenBank/DDBJ databases">
        <title>Fjat-10053 dsm26.</title>
        <authorList>
            <person name="Liu B."/>
            <person name="Wang J."/>
            <person name="Zhu Y."/>
            <person name="Liu G."/>
            <person name="Chen Q."/>
            <person name="Chen Z."/>
            <person name="Lan J."/>
            <person name="Che J."/>
            <person name="Ge C."/>
            <person name="Shi H."/>
            <person name="Pan Z."/>
            <person name="Liu X."/>
        </authorList>
    </citation>
    <scope>NUCLEOTIDE SEQUENCE [LARGE SCALE GENOMIC DNA]</scope>
    <source>
        <strain evidence="7">DSM 26</strain>
    </source>
</reference>
<dbReference type="InterPro" id="IPR047640">
    <property type="entry name" value="RpiR-like"/>
</dbReference>
<dbReference type="Pfam" id="PF01380">
    <property type="entry name" value="SIS"/>
    <property type="match status" value="1"/>
</dbReference>
<evidence type="ECO:0000313" key="7">
    <source>
        <dbReference type="Proteomes" id="UP000036780"/>
    </source>
</evidence>
<dbReference type="PANTHER" id="PTHR30514:SF1">
    <property type="entry name" value="HTH-TYPE TRANSCRIPTIONAL REGULATOR HEXR-RELATED"/>
    <property type="match status" value="1"/>
</dbReference>
<dbReference type="GO" id="GO:0097367">
    <property type="term" value="F:carbohydrate derivative binding"/>
    <property type="evidence" value="ECO:0007669"/>
    <property type="project" value="InterPro"/>
</dbReference>
<dbReference type="PANTHER" id="PTHR30514">
    <property type="entry name" value="GLUCOKINASE"/>
    <property type="match status" value="1"/>
</dbReference>
<name>A0A0L0QSA2_VIRPA</name>
<dbReference type="EMBL" id="LGTO01000005">
    <property type="protein sequence ID" value="KNE21432.1"/>
    <property type="molecule type" value="Genomic_DNA"/>
</dbReference>